<keyword evidence="2" id="KW-1185">Reference proteome</keyword>
<name>A0ABT7L1M5_9BACI</name>
<gene>
    <name evidence="1" type="ORF">QQS35_01265</name>
</gene>
<accession>A0ABT7L1M5</accession>
<evidence type="ECO:0000313" key="1">
    <source>
        <dbReference type="EMBL" id="MDL4839092.1"/>
    </source>
</evidence>
<protein>
    <submittedName>
        <fullName evidence="1">Uncharacterized protein</fullName>
    </submittedName>
</protein>
<sequence>AHTTAGVLSLGGYVLPVAGFARSTLFYDRVCRGYLLSGVVYARSTLIYGWSTFSPPYPHKNS</sequence>
<evidence type="ECO:0000313" key="2">
    <source>
        <dbReference type="Proteomes" id="UP001235343"/>
    </source>
</evidence>
<dbReference type="RefSeq" id="WP_285929908.1">
    <property type="nucleotide sequence ID" value="NZ_JASTZU010000008.1"/>
</dbReference>
<dbReference type="EMBL" id="JASTZU010000008">
    <property type="protein sequence ID" value="MDL4839092.1"/>
    <property type="molecule type" value="Genomic_DNA"/>
</dbReference>
<reference evidence="1 2" key="1">
    <citation type="submission" date="2023-06" db="EMBL/GenBank/DDBJ databases">
        <title>Aquibacillus rhizosphaerae LR5S19.</title>
        <authorList>
            <person name="Sun J.-Q."/>
        </authorList>
    </citation>
    <scope>NUCLEOTIDE SEQUENCE [LARGE SCALE GENOMIC DNA]</scope>
    <source>
        <strain evidence="1 2">LR5S19</strain>
    </source>
</reference>
<feature type="non-terminal residue" evidence="1">
    <location>
        <position position="1"/>
    </location>
</feature>
<comment type="caution">
    <text evidence="1">The sequence shown here is derived from an EMBL/GenBank/DDBJ whole genome shotgun (WGS) entry which is preliminary data.</text>
</comment>
<proteinExistence type="predicted"/>
<dbReference type="Proteomes" id="UP001235343">
    <property type="component" value="Unassembled WGS sequence"/>
</dbReference>
<organism evidence="1 2">
    <name type="scientific">Aquibacillus rhizosphaerae</name>
    <dbReference type="NCBI Taxonomy" id="3051431"/>
    <lineage>
        <taxon>Bacteria</taxon>
        <taxon>Bacillati</taxon>
        <taxon>Bacillota</taxon>
        <taxon>Bacilli</taxon>
        <taxon>Bacillales</taxon>
        <taxon>Bacillaceae</taxon>
        <taxon>Aquibacillus</taxon>
    </lineage>
</organism>